<feature type="transmembrane region" description="Helical" evidence="10">
    <location>
        <begin position="249"/>
        <end position="266"/>
    </location>
</feature>
<proteinExistence type="inferred from homology"/>
<keyword evidence="7 10" id="KW-1133">Transmembrane helix</keyword>
<feature type="transmembrane region" description="Helical" evidence="10">
    <location>
        <begin position="125"/>
        <end position="142"/>
    </location>
</feature>
<dbReference type="PANTHER" id="PTHR43653:SF1">
    <property type="entry name" value="CYTOCHROME C-TYPE BIOGENESIS PROTEIN CCMF"/>
    <property type="match status" value="1"/>
</dbReference>
<dbReference type="PRINTS" id="PR01411">
    <property type="entry name" value="CCMFBIOGNSIS"/>
</dbReference>
<feature type="transmembrane region" description="Helical" evidence="10">
    <location>
        <begin position="425"/>
        <end position="442"/>
    </location>
</feature>
<accession>A0A7V7TWF9</accession>
<keyword evidence="6" id="KW-0201">Cytochrome c-type biogenesis</keyword>
<feature type="transmembrane region" description="Helical" evidence="10">
    <location>
        <begin position="312"/>
        <end position="331"/>
    </location>
</feature>
<keyword evidence="8 10" id="KW-0472">Membrane</keyword>
<evidence type="ECO:0000313" key="14">
    <source>
        <dbReference type="Proteomes" id="UP000432089"/>
    </source>
</evidence>
<organism evidence="13 14">
    <name type="scientific">Plantimonas leprariae</name>
    <dbReference type="NCBI Taxonomy" id="2615207"/>
    <lineage>
        <taxon>Bacteria</taxon>
        <taxon>Pseudomonadati</taxon>
        <taxon>Pseudomonadota</taxon>
        <taxon>Alphaproteobacteria</taxon>
        <taxon>Hyphomicrobiales</taxon>
        <taxon>Aurantimonadaceae</taxon>
        <taxon>Plantimonas</taxon>
    </lineage>
</organism>
<dbReference type="GO" id="GO:0015232">
    <property type="term" value="F:heme transmembrane transporter activity"/>
    <property type="evidence" value="ECO:0007669"/>
    <property type="project" value="InterPro"/>
</dbReference>
<feature type="transmembrane region" description="Helical" evidence="10">
    <location>
        <begin position="620"/>
        <end position="640"/>
    </location>
</feature>
<dbReference type="InterPro" id="IPR003567">
    <property type="entry name" value="Cyt_c_biogenesis"/>
</dbReference>
<evidence type="ECO:0000256" key="6">
    <source>
        <dbReference type="ARBA" id="ARBA00022748"/>
    </source>
</evidence>
<feature type="domain" description="Cytochrome c-type biogenesis protein CcmF C-terminal" evidence="12">
    <location>
        <begin position="315"/>
        <end position="642"/>
    </location>
</feature>
<dbReference type="EMBL" id="VZDO01000007">
    <property type="protein sequence ID" value="KAB0679933.1"/>
    <property type="molecule type" value="Genomic_DNA"/>
</dbReference>
<evidence type="ECO:0000259" key="12">
    <source>
        <dbReference type="Pfam" id="PF16327"/>
    </source>
</evidence>
<dbReference type="AlphaFoldDB" id="A0A7V7TWF9"/>
<evidence type="ECO:0000256" key="8">
    <source>
        <dbReference type="ARBA" id="ARBA00023136"/>
    </source>
</evidence>
<dbReference type="GO" id="GO:0016829">
    <property type="term" value="F:lyase activity"/>
    <property type="evidence" value="ECO:0007669"/>
    <property type="project" value="UniProtKB-KW"/>
</dbReference>
<dbReference type="GO" id="GO:0017004">
    <property type="term" value="P:cytochrome complex assembly"/>
    <property type="evidence" value="ECO:0007669"/>
    <property type="project" value="UniProtKB-KW"/>
</dbReference>
<keyword evidence="14" id="KW-1185">Reference proteome</keyword>
<protein>
    <submittedName>
        <fullName evidence="13">Heme lyase CcmF/NrfE family subunit</fullName>
    </submittedName>
</protein>
<evidence type="ECO:0000313" key="13">
    <source>
        <dbReference type="EMBL" id="KAB0679933.1"/>
    </source>
</evidence>
<dbReference type="RefSeq" id="WP_150969624.1">
    <property type="nucleotide sequence ID" value="NZ_VZDO01000007.1"/>
</dbReference>
<keyword evidence="4" id="KW-0997">Cell inner membrane</keyword>
<evidence type="ECO:0000256" key="5">
    <source>
        <dbReference type="ARBA" id="ARBA00022692"/>
    </source>
</evidence>
<dbReference type="InterPro" id="IPR003568">
    <property type="entry name" value="Cyt_c_biogenesis_CcmF"/>
</dbReference>
<reference evidence="13 14" key="1">
    <citation type="submission" date="2019-09" db="EMBL/GenBank/DDBJ databases">
        <title>YIM 132180 draft genome.</title>
        <authorList>
            <person name="Zhang K."/>
        </authorList>
    </citation>
    <scope>NUCLEOTIDE SEQUENCE [LARGE SCALE GENOMIC DNA]</scope>
    <source>
        <strain evidence="13 14">YIM 132180</strain>
    </source>
</reference>
<dbReference type="InterPro" id="IPR002541">
    <property type="entry name" value="Cyt_c_assembly"/>
</dbReference>
<dbReference type="InterPro" id="IPR032523">
    <property type="entry name" value="CcmF_C"/>
</dbReference>
<feature type="transmembrane region" description="Helical" evidence="10">
    <location>
        <begin position="448"/>
        <end position="470"/>
    </location>
</feature>
<comment type="subcellular location">
    <subcellularLocation>
        <location evidence="1">Cell inner membrane</location>
        <topology evidence="1">Multi-pass membrane protein</topology>
    </subcellularLocation>
</comment>
<dbReference type="Pfam" id="PF16327">
    <property type="entry name" value="CcmF_C"/>
    <property type="match status" value="1"/>
</dbReference>
<feature type="transmembrane region" description="Helical" evidence="10">
    <location>
        <begin position="491"/>
        <end position="516"/>
    </location>
</feature>
<feature type="transmembrane region" description="Helical" evidence="10">
    <location>
        <begin position="273"/>
        <end position="292"/>
    </location>
</feature>
<feature type="transmembrane region" description="Helical" evidence="10">
    <location>
        <begin position="6"/>
        <end position="26"/>
    </location>
</feature>
<evidence type="ECO:0000256" key="7">
    <source>
        <dbReference type="ARBA" id="ARBA00022989"/>
    </source>
</evidence>
<dbReference type="PANTHER" id="PTHR43653">
    <property type="entry name" value="CYTOCHROME C ASSEMBLY PROTEIN-RELATED"/>
    <property type="match status" value="1"/>
</dbReference>
<feature type="domain" description="Cytochrome c assembly protein" evidence="11">
    <location>
        <begin position="89"/>
        <end position="295"/>
    </location>
</feature>
<sequence>MIVELGHYALVLALATALVQSTLPLVGARIGDGRLAELGPLAAVTGFSLIALSFASLTMAHVGSDFSVLNVFQNSHSEKPLLYKITGVWGNHEGSMLLWVLILGLFGTLLALFGRDVPAELKATALAVQAWITSAFLVFILATSNPFARLLPAPFEGEDLNPILQDIGLAIHPPLLYLGYVGFSIAFSFAVAALIDGRIDAAWARWVRPWILTAWIFLTLGIAMGSYWAYYELGWGGWWFWDPVENASFMPWLSGTALLHSVIVMEKRSALKVWTILLSILTFSLSLLGTFLVRSGVLTSVHAFATDPTRGVFILCILVAFVGGSLALFAWRASALAPGGLFQPISREGALVFNNLFLATASATVLVGTLYPLGLEVLTGQKISVGAPFFDLTFGTLMVPLLFAVPFGPLLAWKRGDLLAAAQRLYAVAGVAVAAIVLAAALTGGTKILAAFGFGLAAWLLAGSLVDLVGRAGFPKAGPMLALRRLAGLPLSAFGSALAHFGLGLTLLGIVATSGFGTETIRMMRPGDTQEAGGYSLRFDGVTPRQGPNYVEEVGRFTLLSGSDEVDAIEGAKRFYPARQMPTTEAGIRTHWLSQLYVAVGDASGADGKGRVVRIWYKPLITLIWLGAVAMALGGGLSLADRRMRVGAPARVRQRPKPGAVPAE</sequence>
<keyword evidence="5 10" id="KW-0812">Transmembrane</keyword>
<dbReference type="Pfam" id="PF01578">
    <property type="entry name" value="Cytochrom_C_asm"/>
    <property type="match status" value="1"/>
</dbReference>
<evidence type="ECO:0000256" key="4">
    <source>
        <dbReference type="ARBA" id="ARBA00022519"/>
    </source>
</evidence>
<evidence type="ECO:0000256" key="1">
    <source>
        <dbReference type="ARBA" id="ARBA00004429"/>
    </source>
</evidence>
<feature type="transmembrane region" description="Helical" evidence="10">
    <location>
        <begin position="392"/>
        <end position="413"/>
    </location>
</feature>
<dbReference type="PRINTS" id="PR01410">
    <property type="entry name" value="CCBIOGENESIS"/>
</dbReference>
<feature type="transmembrane region" description="Helical" evidence="10">
    <location>
        <begin position="175"/>
        <end position="195"/>
    </location>
</feature>
<dbReference type="GO" id="GO:0005886">
    <property type="term" value="C:plasma membrane"/>
    <property type="evidence" value="ECO:0007669"/>
    <property type="project" value="UniProtKB-SubCell"/>
</dbReference>
<feature type="transmembrane region" description="Helical" evidence="10">
    <location>
        <begin position="38"/>
        <end position="62"/>
    </location>
</feature>
<evidence type="ECO:0000256" key="3">
    <source>
        <dbReference type="ARBA" id="ARBA00022475"/>
    </source>
</evidence>
<dbReference type="GO" id="GO:0020037">
    <property type="term" value="F:heme binding"/>
    <property type="evidence" value="ECO:0007669"/>
    <property type="project" value="InterPro"/>
</dbReference>
<evidence type="ECO:0000256" key="10">
    <source>
        <dbReference type="SAM" id="Phobius"/>
    </source>
</evidence>
<comment type="function">
    <text evidence="9">Required for the biogenesis of c-type cytochromes. Possible subunit of a heme lyase.</text>
</comment>
<dbReference type="NCBIfam" id="TIGR00353">
    <property type="entry name" value="nrfE"/>
    <property type="match status" value="1"/>
</dbReference>
<evidence type="ECO:0000256" key="2">
    <source>
        <dbReference type="ARBA" id="ARBA00009186"/>
    </source>
</evidence>
<keyword evidence="13" id="KW-0456">Lyase</keyword>
<dbReference type="NCBIfam" id="NF007691">
    <property type="entry name" value="PRK10369.1"/>
    <property type="match status" value="1"/>
</dbReference>
<dbReference type="Proteomes" id="UP000432089">
    <property type="component" value="Unassembled WGS sequence"/>
</dbReference>
<gene>
    <name evidence="13" type="ORF">F6X38_10180</name>
</gene>
<evidence type="ECO:0000259" key="11">
    <source>
        <dbReference type="Pfam" id="PF01578"/>
    </source>
</evidence>
<feature type="transmembrane region" description="Helical" evidence="10">
    <location>
        <begin position="96"/>
        <end position="113"/>
    </location>
</feature>
<name>A0A7V7TWF9_9HYPH</name>
<comment type="caution">
    <text evidence="13">The sequence shown here is derived from an EMBL/GenBank/DDBJ whole genome shotgun (WGS) entry which is preliminary data.</text>
</comment>
<feature type="transmembrane region" description="Helical" evidence="10">
    <location>
        <begin position="352"/>
        <end position="372"/>
    </location>
</feature>
<feature type="transmembrane region" description="Helical" evidence="10">
    <location>
        <begin position="207"/>
        <end position="229"/>
    </location>
</feature>
<keyword evidence="3" id="KW-1003">Cell membrane</keyword>
<evidence type="ECO:0000256" key="9">
    <source>
        <dbReference type="ARBA" id="ARBA00037230"/>
    </source>
</evidence>
<comment type="similarity">
    <text evidence="2">Belongs to the CcmF/CycK/Ccl1/NrfE/CcsA family.</text>
</comment>